<protein>
    <submittedName>
        <fullName evidence="1">Uncharacterized protein</fullName>
    </submittedName>
</protein>
<dbReference type="AlphaFoldDB" id="X0WSX6"/>
<reference evidence="1" key="1">
    <citation type="journal article" date="2014" name="Front. Microbiol.">
        <title>High frequency of phylogenetically diverse reductive dehalogenase-homologous genes in deep subseafloor sedimentary metagenomes.</title>
        <authorList>
            <person name="Kawai M."/>
            <person name="Futagami T."/>
            <person name="Toyoda A."/>
            <person name="Takaki Y."/>
            <person name="Nishi S."/>
            <person name="Hori S."/>
            <person name="Arai W."/>
            <person name="Tsubouchi T."/>
            <person name="Morono Y."/>
            <person name="Uchiyama I."/>
            <person name="Ito T."/>
            <person name="Fujiyama A."/>
            <person name="Inagaki F."/>
            <person name="Takami H."/>
        </authorList>
    </citation>
    <scope>NUCLEOTIDE SEQUENCE</scope>
    <source>
        <strain evidence="1">Expedition CK06-06</strain>
    </source>
</reference>
<dbReference type="EMBL" id="BARS01045554">
    <property type="protein sequence ID" value="GAG34054.1"/>
    <property type="molecule type" value="Genomic_DNA"/>
</dbReference>
<proteinExistence type="predicted"/>
<feature type="non-terminal residue" evidence="1">
    <location>
        <position position="215"/>
    </location>
</feature>
<organism evidence="1">
    <name type="scientific">marine sediment metagenome</name>
    <dbReference type="NCBI Taxonomy" id="412755"/>
    <lineage>
        <taxon>unclassified sequences</taxon>
        <taxon>metagenomes</taxon>
        <taxon>ecological metagenomes</taxon>
    </lineage>
</organism>
<sequence>MDRLNNFGDFLNEGFWNWANKKPEPNDGKIKFKDLRLKPREYKIAVFVYNKLKKFRDDPNFFDYTIEVNNDNHHEITFETDNPDIYLKVMYGNIENDWRIAISYLKKEGDIEEEEEENDLAKTTTIRAISHITNLLYNLRSKKTEYEKEKDLADFIDFAGIEDIQLDENKEFVEYWDDIELDDLNISVEKFKESRKVDFSDYTKEELQELGFIYT</sequence>
<name>X0WSX6_9ZZZZ</name>
<evidence type="ECO:0000313" key="1">
    <source>
        <dbReference type="EMBL" id="GAG34054.1"/>
    </source>
</evidence>
<gene>
    <name evidence="1" type="ORF">S01H1_68687</name>
</gene>
<accession>X0WSX6</accession>
<comment type="caution">
    <text evidence="1">The sequence shown here is derived from an EMBL/GenBank/DDBJ whole genome shotgun (WGS) entry which is preliminary data.</text>
</comment>